<keyword evidence="2" id="KW-1133">Transmembrane helix</keyword>
<evidence type="ECO:0000256" key="1">
    <source>
        <dbReference type="SAM" id="MobiDB-lite"/>
    </source>
</evidence>
<organism evidence="3 4">
    <name type="scientific">Ktedonospora formicarum</name>
    <dbReference type="NCBI Taxonomy" id="2778364"/>
    <lineage>
        <taxon>Bacteria</taxon>
        <taxon>Bacillati</taxon>
        <taxon>Chloroflexota</taxon>
        <taxon>Ktedonobacteria</taxon>
        <taxon>Ktedonobacterales</taxon>
        <taxon>Ktedonobacteraceae</taxon>
        <taxon>Ktedonospora</taxon>
    </lineage>
</organism>
<keyword evidence="4" id="KW-1185">Reference proteome</keyword>
<evidence type="ECO:0000313" key="3">
    <source>
        <dbReference type="EMBL" id="GHO49751.1"/>
    </source>
</evidence>
<keyword evidence="2" id="KW-0472">Membrane</keyword>
<keyword evidence="2" id="KW-0812">Transmembrane</keyword>
<comment type="caution">
    <text evidence="3">The sequence shown here is derived from an EMBL/GenBank/DDBJ whole genome shotgun (WGS) entry which is preliminary data.</text>
</comment>
<name>A0A8J3MX93_9CHLR</name>
<sequence length="200" mass="21382">MCHSDITQPHVTPPLTPRKRGFWAWFQRQKLAARIMLVCGVFLLSTCACCGGITTWGATLPPAAPSNAAVVPTATKQQMKTIAQVVATPTQAKPTATPSPTPTRIPSPTPTATPKPVPTATPTAKPTEKPTPKPTAKPKPKPTQPPTRTGVNGNPWGYDYNYGALIYAPPSSFCSYFARIASFWEGNGYVMECSDGTNLQ</sequence>
<gene>
    <name evidence="3" type="ORF">KSX_79140</name>
</gene>
<dbReference type="EMBL" id="BNJF01000006">
    <property type="protein sequence ID" value="GHO49751.1"/>
    <property type="molecule type" value="Genomic_DNA"/>
</dbReference>
<feature type="region of interest" description="Disordered" evidence="1">
    <location>
        <begin position="86"/>
        <end position="154"/>
    </location>
</feature>
<evidence type="ECO:0000313" key="4">
    <source>
        <dbReference type="Proteomes" id="UP000612362"/>
    </source>
</evidence>
<dbReference type="Proteomes" id="UP000612362">
    <property type="component" value="Unassembled WGS sequence"/>
</dbReference>
<dbReference type="RefSeq" id="WP_236031823.1">
    <property type="nucleotide sequence ID" value="NZ_BNJF01000006.1"/>
</dbReference>
<feature type="compositionally biased region" description="Pro residues" evidence="1">
    <location>
        <begin position="97"/>
        <end position="119"/>
    </location>
</feature>
<protein>
    <submittedName>
        <fullName evidence="3">Uncharacterized protein</fullName>
    </submittedName>
</protein>
<reference evidence="3" key="1">
    <citation type="submission" date="2020-10" db="EMBL/GenBank/DDBJ databases">
        <title>Taxonomic study of unclassified bacteria belonging to the class Ktedonobacteria.</title>
        <authorList>
            <person name="Yabe S."/>
            <person name="Wang C.M."/>
            <person name="Zheng Y."/>
            <person name="Sakai Y."/>
            <person name="Cavaletti L."/>
            <person name="Monciardini P."/>
            <person name="Donadio S."/>
        </authorList>
    </citation>
    <scope>NUCLEOTIDE SEQUENCE</scope>
    <source>
        <strain evidence="3">SOSP1-1</strain>
    </source>
</reference>
<feature type="compositionally biased region" description="Low complexity" evidence="1">
    <location>
        <begin position="87"/>
        <end position="96"/>
    </location>
</feature>
<feature type="compositionally biased region" description="Pro residues" evidence="1">
    <location>
        <begin position="132"/>
        <end position="145"/>
    </location>
</feature>
<proteinExistence type="predicted"/>
<dbReference type="PRINTS" id="PR01217">
    <property type="entry name" value="PRICHEXTENSN"/>
</dbReference>
<evidence type="ECO:0000256" key="2">
    <source>
        <dbReference type="SAM" id="Phobius"/>
    </source>
</evidence>
<accession>A0A8J3MX93</accession>
<dbReference type="AlphaFoldDB" id="A0A8J3MX93"/>
<feature type="transmembrane region" description="Helical" evidence="2">
    <location>
        <begin position="35"/>
        <end position="58"/>
    </location>
</feature>